<organism evidence="2 3">
    <name type="scientific">Puccinia striiformis</name>
    <dbReference type="NCBI Taxonomy" id="27350"/>
    <lineage>
        <taxon>Eukaryota</taxon>
        <taxon>Fungi</taxon>
        <taxon>Dikarya</taxon>
        <taxon>Basidiomycota</taxon>
        <taxon>Pucciniomycotina</taxon>
        <taxon>Pucciniomycetes</taxon>
        <taxon>Pucciniales</taxon>
        <taxon>Pucciniaceae</taxon>
        <taxon>Puccinia</taxon>
    </lineage>
</organism>
<comment type="caution">
    <text evidence="2">The sequence shown here is derived from an EMBL/GenBank/DDBJ whole genome shotgun (WGS) entry which is preliminary data.</text>
</comment>
<dbReference type="Proteomes" id="UP000239156">
    <property type="component" value="Unassembled WGS sequence"/>
</dbReference>
<reference evidence="2" key="1">
    <citation type="submission" date="2017-12" db="EMBL/GenBank/DDBJ databases">
        <title>Gene loss provides genomic basis for host adaptation in cereal stripe rust fungi.</title>
        <authorList>
            <person name="Xia C."/>
        </authorList>
    </citation>
    <scope>NUCLEOTIDE SEQUENCE [LARGE SCALE GENOMIC DNA]</scope>
    <source>
        <strain evidence="2">93-210</strain>
    </source>
</reference>
<evidence type="ECO:0000313" key="2">
    <source>
        <dbReference type="EMBL" id="POW07126.1"/>
    </source>
</evidence>
<accession>A0A2S4VC58</accession>
<proteinExistence type="predicted"/>
<keyword evidence="3" id="KW-1185">Reference proteome</keyword>
<evidence type="ECO:0008006" key="4">
    <source>
        <dbReference type="Google" id="ProtNLM"/>
    </source>
</evidence>
<feature type="region of interest" description="Disordered" evidence="1">
    <location>
        <begin position="329"/>
        <end position="357"/>
    </location>
</feature>
<dbReference type="AlphaFoldDB" id="A0A2S4VC58"/>
<dbReference type="EMBL" id="PKSL01000078">
    <property type="protein sequence ID" value="POW07126.1"/>
    <property type="molecule type" value="Genomic_DNA"/>
</dbReference>
<evidence type="ECO:0000256" key="1">
    <source>
        <dbReference type="SAM" id="MobiDB-lite"/>
    </source>
</evidence>
<gene>
    <name evidence="2" type="ORF">PSTT_08471</name>
</gene>
<name>A0A2S4VC58_9BASI</name>
<dbReference type="VEuPathDB" id="FungiDB:PSTT_08471"/>
<feature type="compositionally biased region" description="Polar residues" evidence="1">
    <location>
        <begin position="333"/>
        <end position="353"/>
    </location>
</feature>
<sequence length="365" mass="41304">MTVKTCSFETSSLPVPVPERTPLLIFSARLVHHSGLRSLFFYGLKPHLPTSLTLPGIYRHITSIQVQHYLLLPTTSNQSSCPKQLQPPLFLLKSRLNSTNYLGWIVQMQARLRRLDVLDVVLGRSVKPENGSGHGLVSQNKTAYFEIVEHVDIEHLTLIGGAVPPDQQFDGQFVWTFLKSKYAANNDVAKLVALEALNDLEFTTVPDFVRNVRGINQRLILANFDLGNRLRNLMVLAKLPRGRFQSFRDIITMGFATENFESLLRRLENYAAQNKISEDELNRPEQAALLTLSIHQLTCPSCKKMFRVCTHCNKTGHTSDNCYLKHPDKRPSANDSAPQAHYSQHNEPVSTVPTDEENKAYFLQL</sequence>
<evidence type="ECO:0000313" key="3">
    <source>
        <dbReference type="Proteomes" id="UP000239156"/>
    </source>
</evidence>
<dbReference type="VEuPathDB" id="FungiDB:PSHT_05371"/>
<protein>
    <recommendedName>
        <fullName evidence="4">CCHC-type domain-containing protein</fullName>
    </recommendedName>
</protein>